<evidence type="ECO:0000256" key="2">
    <source>
        <dbReference type="ARBA" id="ARBA00006275"/>
    </source>
</evidence>
<organism evidence="8 9">
    <name type="scientific">Leeuwenhoekiella nanhaiensis</name>
    <dbReference type="NCBI Taxonomy" id="1655491"/>
    <lineage>
        <taxon>Bacteria</taxon>
        <taxon>Pseudomonadati</taxon>
        <taxon>Bacteroidota</taxon>
        <taxon>Flavobacteriia</taxon>
        <taxon>Flavobacteriales</taxon>
        <taxon>Flavobacteriaceae</taxon>
        <taxon>Leeuwenhoekiella</taxon>
    </lineage>
</organism>
<gene>
    <name evidence="8" type="ORF">CJ305_03680</name>
</gene>
<accession>A0A2G1VTJ9</accession>
<dbReference type="EMBL" id="NQXA01000002">
    <property type="protein sequence ID" value="PHQ30074.1"/>
    <property type="molecule type" value="Genomic_DNA"/>
</dbReference>
<evidence type="ECO:0000256" key="3">
    <source>
        <dbReference type="ARBA" id="ARBA00022729"/>
    </source>
</evidence>
<dbReference type="Gene3D" id="1.25.40.390">
    <property type="match status" value="1"/>
</dbReference>
<protein>
    <recommendedName>
        <fullName evidence="10">RagB/SusD family nutrient uptake outer membrane protein</fullName>
    </recommendedName>
</protein>
<dbReference type="GO" id="GO:0009279">
    <property type="term" value="C:cell outer membrane"/>
    <property type="evidence" value="ECO:0007669"/>
    <property type="project" value="UniProtKB-SubCell"/>
</dbReference>
<evidence type="ECO:0000256" key="5">
    <source>
        <dbReference type="ARBA" id="ARBA00023237"/>
    </source>
</evidence>
<dbReference type="SUPFAM" id="SSF48452">
    <property type="entry name" value="TPR-like"/>
    <property type="match status" value="1"/>
</dbReference>
<dbReference type="Pfam" id="PF14322">
    <property type="entry name" value="SusD-like_3"/>
    <property type="match status" value="1"/>
</dbReference>
<comment type="caution">
    <text evidence="8">The sequence shown here is derived from an EMBL/GenBank/DDBJ whole genome shotgun (WGS) entry which is preliminary data.</text>
</comment>
<keyword evidence="4" id="KW-0472">Membrane</keyword>
<dbReference type="InterPro" id="IPR012944">
    <property type="entry name" value="SusD_RagB_dom"/>
</dbReference>
<dbReference type="InterPro" id="IPR011990">
    <property type="entry name" value="TPR-like_helical_dom_sf"/>
</dbReference>
<proteinExistence type="inferred from homology"/>
<dbReference type="InterPro" id="IPR033985">
    <property type="entry name" value="SusD-like_N"/>
</dbReference>
<evidence type="ECO:0000259" key="7">
    <source>
        <dbReference type="Pfam" id="PF14322"/>
    </source>
</evidence>
<reference evidence="8 9" key="1">
    <citation type="submission" date="2017-08" db="EMBL/GenBank/DDBJ databases">
        <title>The whole genome shortgun sequences of strain Leeuwenhoekiella nanhaiensis G18 from the South China Sea.</title>
        <authorList>
            <person name="Liu Q."/>
        </authorList>
    </citation>
    <scope>NUCLEOTIDE SEQUENCE [LARGE SCALE GENOMIC DNA]</scope>
    <source>
        <strain evidence="8 9">G18</strain>
    </source>
</reference>
<comment type="subcellular location">
    <subcellularLocation>
        <location evidence="1">Cell outer membrane</location>
    </subcellularLocation>
</comment>
<evidence type="ECO:0000313" key="8">
    <source>
        <dbReference type="EMBL" id="PHQ30074.1"/>
    </source>
</evidence>
<feature type="domain" description="RagB/SusD" evidence="6">
    <location>
        <begin position="275"/>
        <end position="529"/>
    </location>
</feature>
<evidence type="ECO:0008006" key="10">
    <source>
        <dbReference type="Google" id="ProtNLM"/>
    </source>
</evidence>
<dbReference type="PROSITE" id="PS51257">
    <property type="entry name" value="PROKAR_LIPOPROTEIN"/>
    <property type="match status" value="1"/>
</dbReference>
<dbReference type="Proteomes" id="UP000229433">
    <property type="component" value="Unassembled WGS sequence"/>
</dbReference>
<keyword evidence="9" id="KW-1185">Reference proteome</keyword>
<comment type="similarity">
    <text evidence="2">Belongs to the SusD family.</text>
</comment>
<dbReference type="Pfam" id="PF07980">
    <property type="entry name" value="SusD_RagB"/>
    <property type="match status" value="1"/>
</dbReference>
<keyword evidence="3" id="KW-0732">Signal</keyword>
<evidence type="ECO:0000313" key="9">
    <source>
        <dbReference type="Proteomes" id="UP000229433"/>
    </source>
</evidence>
<sequence>MKTTRQHHYKISAMKNLLVYSLMLGLFVLTGCEQTLDEELQTGYSEEQVFSSEEGLESALNGLYVSYSGGAYHGSAYHGLLAPISGKFYSNQGASEDATSLNCTPINTWLTRLWPSMYETINIANLIISNIEGAPEDAFTNGDSVLGQAYFIRAAVYFDMVRLFGGVPIRTESVNKETLYLPRNTKQEVYDLIIADFNRAKELLGEPGEVTPGRPAKYAANMFLAKVYMTLAGEDRGNPSLWQNAYDEAIVVLDKYSLTPTFAELFDPGNENTSESIFEIQYGQNGAIRNSDVVRFYTPQQSLFAPPEQTTFGRVKPNKEVFDSHINQYPGDPRIDATFIYNSYDRLRGGRIQPQDLYPVQLRGNFGYAFLRKYLDPTYNGTTTSRNMLKLRYADLLLMLAEIENELNGPANAYQYVNQVLARARNTADGTADQPADFAGLSQDEFRTRILKERQYELLGEGHEWYDTRRRGYEYFLEEVVEEHNTHPTFDDRTDYVYPVSVKNMLLPIPSDELAANRELSPADQNPGY</sequence>
<name>A0A2G1VTJ9_9FLAO</name>
<dbReference type="CDD" id="cd08977">
    <property type="entry name" value="SusD"/>
    <property type="match status" value="1"/>
</dbReference>
<evidence type="ECO:0000256" key="4">
    <source>
        <dbReference type="ARBA" id="ARBA00023136"/>
    </source>
</evidence>
<dbReference type="OrthoDB" id="5694214at2"/>
<evidence type="ECO:0000256" key="1">
    <source>
        <dbReference type="ARBA" id="ARBA00004442"/>
    </source>
</evidence>
<keyword evidence="5" id="KW-0998">Cell outer membrane</keyword>
<dbReference type="AlphaFoldDB" id="A0A2G1VTJ9"/>
<evidence type="ECO:0000259" key="6">
    <source>
        <dbReference type="Pfam" id="PF07980"/>
    </source>
</evidence>
<feature type="domain" description="SusD-like N-terminal" evidence="7">
    <location>
        <begin position="47"/>
        <end position="229"/>
    </location>
</feature>